<dbReference type="RefSeq" id="XP_004364658.1">
    <property type="nucleotide sequence ID" value="XM_004364601.1"/>
</dbReference>
<evidence type="ECO:0000256" key="1">
    <source>
        <dbReference type="SAM" id="MobiDB-lite"/>
    </source>
</evidence>
<evidence type="ECO:0000313" key="2">
    <source>
        <dbReference type="EMBL" id="KJE90479.1"/>
    </source>
</evidence>
<gene>
    <name evidence="2" type="ORF">CAOG_001790</name>
</gene>
<evidence type="ECO:0000313" key="3">
    <source>
        <dbReference type="Proteomes" id="UP000008743"/>
    </source>
</evidence>
<name>A0A0D2X1A7_CAPO3</name>
<reference evidence="3" key="1">
    <citation type="submission" date="2011-02" db="EMBL/GenBank/DDBJ databases">
        <title>The Genome Sequence of Capsaspora owczarzaki ATCC 30864.</title>
        <authorList>
            <person name="Russ C."/>
            <person name="Cuomo C."/>
            <person name="Burger G."/>
            <person name="Gray M.W."/>
            <person name="Holland P.W.H."/>
            <person name="King N."/>
            <person name="Lang F.B.F."/>
            <person name="Roger A.J."/>
            <person name="Ruiz-Trillo I."/>
            <person name="Young S.K."/>
            <person name="Zeng Q."/>
            <person name="Gargeya S."/>
            <person name="Alvarado L."/>
            <person name="Berlin A."/>
            <person name="Chapman S.B."/>
            <person name="Chen Z."/>
            <person name="Freedman E."/>
            <person name="Gellesch M."/>
            <person name="Goldberg J."/>
            <person name="Griggs A."/>
            <person name="Gujja S."/>
            <person name="Heilman E."/>
            <person name="Heiman D."/>
            <person name="Howarth C."/>
            <person name="Mehta T."/>
            <person name="Neiman D."/>
            <person name="Pearson M."/>
            <person name="Roberts A."/>
            <person name="Saif S."/>
            <person name="Shea T."/>
            <person name="Shenoy N."/>
            <person name="Sisk P."/>
            <person name="Stolte C."/>
            <person name="Sykes S."/>
            <person name="White J."/>
            <person name="Yandava C."/>
            <person name="Haas B."/>
            <person name="Nusbaum C."/>
            <person name="Birren B."/>
        </authorList>
    </citation>
    <scope>NUCLEOTIDE SEQUENCE</scope>
    <source>
        <strain evidence="3">ATCC 30864</strain>
    </source>
</reference>
<dbReference type="AlphaFoldDB" id="A0A0D2X1A7"/>
<organism evidence="2 3">
    <name type="scientific">Capsaspora owczarzaki (strain ATCC 30864)</name>
    <dbReference type="NCBI Taxonomy" id="595528"/>
    <lineage>
        <taxon>Eukaryota</taxon>
        <taxon>Filasterea</taxon>
        <taxon>Capsaspora</taxon>
    </lineage>
</organism>
<dbReference type="Proteomes" id="UP000008743">
    <property type="component" value="Unassembled WGS sequence"/>
</dbReference>
<accession>A0A0D2X1A7</accession>
<protein>
    <submittedName>
        <fullName evidence="2">Uncharacterized protein</fullName>
    </submittedName>
</protein>
<sequence length="171" mass="18536">MADRQLRSARQVVAIGTGHPRPANGDDMAQVLALLNAPTTIALDAALMPQQGILVSHGRWNAAPSTASISLANHGLDQSTRSDLPWSGNETLRLCEIVQRCEQAAGIPFSGSWRREHLSGGIADTSNANTMCEFGARTPSKSLRFLRQARQSSGRRLSRPTGMNELRSIEY</sequence>
<dbReference type="EMBL" id="KE346361">
    <property type="protein sequence ID" value="KJE90479.1"/>
    <property type="molecule type" value="Genomic_DNA"/>
</dbReference>
<keyword evidence="3" id="KW-1185">Reference proteome</keyword>
<dbReference type="InParanoid" id="A0A0D2X1A7"/>
<feature type="region of interest" description="Disordered" evidence="1">
    <location>
        <begin position="150"/>
        <end position="171"/>
    </location>
</feature>
<proteinExistence type="predicted"/>